<accession>A0ABP8IV73</accession>
<reference evidence="3" key="1">
    <citation type="journal article" date="2019" name="Int. J. Syst. Evol. Microbiol.">
        <title>The Global Catalogue of Microorganisms (GCM) 10K type strain sequencing project: providing services to taxonomists for standard genome sequencing and annotation.</title>
        <authorList>
            <consortium name="The Broad Institute Genomics Platform"/>
            <consortium name="The Broad Institute Genome Sequencing Center for Infectious Disease"/>
            <person name="Wu L."/>
            <person name="Ma J."/>
        </authorList>
    </citation>
    <scope>NUCLEOTIDE SEQUENCE [LARGE SCALE GENOMIC DNA]</scope>
    <source>
        <strain evidence="3">JCM 17924</strain>
    </source>
</reference>
<proteinExistence type="predicted"/>
<gene>
    <name evidence="2" type="ORF">GCM10023186_07530</name>
</gene>
<feature type="transmembrane region" description="Helical" evidence="1">
    <location>
        <begin position="66"/>
        <end position="83"/>
    </location>
</feature>
<protein>
    <submittedName>
        <fullName evidence="2">DUF420 domain-containing protein</fullName>
    </submittedName>
</protein>
<organism evidence="2 3">
    <name type="scientific">Hymenobacter koreensis</name>
    <dbReference type="NCBI Taxonomy" id="1084523"/>
    <lineage>
        <taxon>Bacteria</taxon>
        <taxon>Pseudomonadati</taxon>
        <taxon>Bacteroidota</taxon>
        <taxon>Cytophagia</taxon>
        <taxon>Cytophagales</taxon>
        <taxon>Hymenobacteraceae</taxon>
        <taxon>Hymenobacter</taxon>
    </lineage>
</organism>
<dbReference type="PANTHER" id="PTHR37692:SF1">
    <property type="entry name" value="DUF420 DOMAIN-CONTAINING PROTEIN"/>
    <property type="match status" value="1"/>
</dbReference>
<keyword evidence="1" id="KW-1133">Transmembrane helix</keyword>
<dbReference type="Pfam" id="PF04238">
    <property type="entry name" value="DUF420"/>
    <property type="match status" value="1"/>
</dbReference>
<keyword evidence="1" id="KW-0812">Transmembrane</keyword>
<feature type="transmembrane region" description="Helical" evidence="1">
    <location>
        <begin position="33"/>
        <end position="54"/>
    </location>
</feature>
<dbReference type="EMBL" id="BAABHA010000002">
    <property type="protein sequence ID" value="GAA4375153.1"/>
    <property type="molecule type" value="Genomic_DNA"/>
</dbReference>
<dbReference type="InterPro" id="IPR007352">
    <property type="entry name" value="DUF420"/>
</dbReference>
<sequence length="165" mass="18559">MLALGLIIPVVVAILYYFPQVFRVAGLDVSYLPAVNAVLNSLTAVLLVLGYVFIRQKKVAQHRAMMGSAFLLGAVFLVSYVVYHSQAVTTRFGGEGLIRTVYYFILITHIVLAALTVGLVLFTLYFALTNQFAKHRRIARWTFPIWLYVSVTGVIVYLMISPYYQ</sequence>
<keyword evidence="3" id="KW-1185">Reference proteome</keyword>
<feature type="transmembrane region" description="Helical" evidence="1">
    <location>
        <begin position="138"/>
        <end position="160"/>
    </location>
</feature>
<dbReference type="Proteomes" id="UP001500454">
    <property type="component" value="Unassembled WGS sequence"/>
</dbReference>
<evidence type="ECO:0000313" key="3">
    <source>
        <dbReference type="Proteomes" id="UP001500454"/>
    </source>
</evidence>
<name>A0ABP8IV73_9BACT</name>
<comment type="caution">
    <text evidence="2">The sequence shown here is derived from an EMBL/GenBank/DDBJ whole genome shotgun (WGS) entry which is preliminary data.</text>
</comment>
<evidence type="ECO:0000256" key="1">
    <source>
        <dbReference type="SAM" id="Phobius"/>
    </source>
</evidence>
<dbReference type="PANTHER" id="PTHR37692">
    <property type="entry name" value="HYPOTHETICAL MEMBRANE SPANNING PROTEIN"/>
    <property type="match status" value="1"/>
</dbReference>
<keyword evidence="1" id="KW-0472">Membrane</keyword>
<evidence type="ECO:0000313" key="2">
    <source>
        <dbReference type="EMBL" id="GAA4375153.1"/>
    </source>
</evidence>
<feature type="transmembrane region" description="Helical" evidence="1">
    <location>
        <begin position="103"/>
        <end position="126"/>
    </location>
</feature>